<reference evidence="1 2" key="1">
    <citation type="submission" date="2021-06" db="EMBL/GenBank/DDBJ databases">
        <authorList>
            <person name="Kallberg Y."/>
            <person name="Tangrot J."/>
            <person name="Rosling A."/>
        </authorList>
    </citation>
    <scope>NUCLEOTIDE SEQUENCE [LARGE SCALE GENOMIC DNA]</scope>
    <source>
        <strain evidence="1 2">120-4 pot B 10/14</strain>
    </source>
</reference>
<accession>A0ABN7W181</accession>
<name>A0ABN7W181_GIGMA</name>
<gene>
    <name evidence="1" type="ORF">GMARGA_LOCUS25216</name>
</gene>
<organism evidence="1 2">
    <name type="scientific">Gigaspora margarita</name>
    <dbReference type="NCBI Taxonomy" id="4874"/>
    <lineage>
        <taxon>Eukaryota</taxon>
        <taxon>Fungi</taxon>
        <taxon>Fungi incertae sedis</taxon>
        <taxon>Mucoromycota</taxon>
        <taxon>Glomeromycotina</taxon>
        <taxon>Glomeromycetes</taxon>
        <taxon>Diversisporales</taxon>
        <taxon>Gigasporaceae</taxon>
        <taxon>Gigaspora</taxon>
    </lineage>
</organism>
<proteinExistence type="predicted"/>
<keyword evidence="2" id="KW-1185">Reference proteome</keyword>
<dbReference type="EMBL" id="CAJVQB010027663">
    <property type="protein sequence ID" value="CAG8810931.1"/>
    <property type="molecule type" value="Genomic_DNA"/>
</dbReference>
<protein>
    <submittedName>
        <fullName evidence="1">7345_t:CDS:1</fullName>
    </submittedName>
</protein>
<sequence length="134" mass="15245">DIGAYFFASIENSDTVGVALKIIRSKLCHWSSRYILSDQSSIEAKEPQDIMIAAMYKRTRIGCEKLIQDAINCSTVPAVQNYIERNYKKIHSSGPCGHDNIPPAFASYLYEPAGILSQRIEKNHVFVLWINRYM</sequence>
<feature type="non-terminal residue" evidence="1">
    <location>
        <position position="1"/>
    </location>
</feature>
<evidence type="ECO:0000313" key="2">
    <source>
        <dbReference type="Proteomes" id="UP000789901"/>
    </source>
</evidence>
<comment type="caution">
    <text evidence="1">The sequence shown here is derived from an EMBL/GenBank/DDBJ whole genome shotgun (WGS) entry which is preliminary data.</text>
</comment>
<evidence type="ECO:0000313" key="1">
    <source>
        <dbReference type="EMBL" id="CAG8810931.1"/>
    </source>
</evidence>
<dbReference type="Proteomes" id="UP000789901">
    <property type="component" value="Unassembled WGS sequence"/>
</dbReference>